<dbReference type="HOGENOM" id="CLU_181399_0_0_6"/>
<keyword evidence="2" id="KW-1185">Reference proteome</keyword>
<organism evidence="1 2">
    <name type="scientific">Enterobacter lignolyticus (strain SCF1)</name>
    <dbReference type="NCBI Taxonomy" id="701347"/>
    <lineage>
        <taxon>Bacteria</taxon>
        <taxon>Pseudomonadati</taxon>
        <taxon>Pseudomonadota</taxon>
        <taxon>Gammaproteobacteria</taxon>
        <taxon>Enterobacterales</taxon>
        <taxon>Enterobacteriaceae</taxon>
        <taxon>Pluralibacter</taxon>
    </lineage>
</organism>
<reference evidence="2" key="1">
    <citation type="submission" date="2010-10" db="EMBL/GenBank/DDBJ databases">
        <title>Complete sequence of Enterobacter cloacae SCF1.</title>
        <authorList>
            <consortium name="US DOE Joint Genome Institute"/>
            <person name="Lucas S."/>
            <person name="Copeland A."/>
            <person name="Lapidus A."/>
            <person name="Cheng J.-F."/>
            <person name="Bruce D."/>
            <person name="Goodwin L."/>
            <person name="Pitluck S."/>
            <person name="Davenport K."/>
            <person name="Detter J.C."/>
            <person name="Han C."/>
            <person name="Tapia R."/>
            <person name="Land M."/>
            <person name="Hauser L."/>
            <person name="Chang Y.-J."/>
            <person name="Jeffries C."/>
            <person name="Kyrpides N."/>
            <person name="Ivanova N."/>
            <person name="Mikhailova N."/>
            <person name="DeAngelis K."/>
            <person name="Arkin A.P."/>
            <person name="Chivian D."/>
            <person name="Edwards B."/>
            <person name="Woo H."/>
            <person name="Hazen T.C."/>
            <person name="Woyke T."/>
        </authorList>
    </citation>
    <scope>NUCLEOTIDE SEQUENCE [LARGE SCALE GENOMIC DNA]</scope>
    <source>
        <strain evidence="2">SCF1</strain>
    </source>
</reference>
<proteinExistence type="predicted"/>
<evidence type="ECO:0000313" key="1">
    <source>
        <dbReference type="EMBL" id="ADO49292.1"/>
    </source>
</evidence>
<dbReference type="Proteomes" id="UP000006872">
    <property type="component" value="Chromosome"/>
</dbReference>
<dbReference type="KEGG" id="esc:Entcl_3046"/>
<sequence length="99" mass="11737">MLCAWHHAYGLKCEQYSITDPFRLADKSQKIAIKNFLSSFFRVSFDLCEGQGIWAADSYPLFLWITLCIRVRKHVAYERIRGLRLNWCETRLLGILFIY</sequence>
<reference evidence="1 2" key="2">
    <citation type="journal article" date="2011" name="Stand. Genomic Sci.">
        <title>Complete genome sequence of 'Enterobacter lignolyticus' SCF1.</title>
        <authorList>
            <person name="Deangelis K.M."/>
            <person name="D'Haeseleer P."/>
            <person name="Chivian D."/>
            <person name="Fortney J.L."/>
            <person name="Khudyakov J."/>
            <person name="Simmons B."/>
            <person name="Woo H."/>
            <person name="Arkin A.P."/>
            <person name="Davenport K.W."/>
            <person name="Goodwin L."/>
            <person name="Chen A."/>
            <person name="Ivanova N."/>
            <person name="Kyrpides N.C."/>
            <person name="Mavromatis K."/>
            <person name="Woyke T."/>
            <person name="Hazen T.C."/>
        </authorList>
    </citation>
    <scope>NUCLEOTIDE SEQUENCE [LARGE SCALE GENOMIC DNA]</scope>
    <source>
        <strain evidence="1 2">SCF1</strain>
    </source>
</reference>
<dbReference type="AlphaFoldDB" id="E3G325"/>
<accession>E3G325</accession>
<evidence type="ECO:0000313" key="2">
    <source>
        <dbReference type="Proteomes" id="UP000006872"/>
    </source>
</evidence>
<dbReference type="STRING" id="701347.Entcl_3046"/>
<protein>
    <submittedName>
        <fullName evidence="1">Uncharacterized protein</fullName>
    </submittedName>
</protein>
<dbReference type="EMBL" id="CP002272">
    <property type="protein sequence ID" value="ADO49292.1"/>
    <property type="molecule type" value="Genomic_DNA"/>
</dbReference>
<gene>
    <name evidence="1" type="ordered locus">Entcl_3046</name>
</gene>
<name>E3G325_ENTLS</name>